<dbReference type="OrthoDB" id="9801223at2"/>
<keyword evidence="2" id="KW-0001">2Fe-2S</keyword>
<dbReference type="Gene3D" id="3.10.20.30">
    <property type="match status" value="1"/>
</dbReference>
<comment type="caution">
    <text evidence="7">The sequence shown here is derived from an EMBL/GenBank/DDBJ whole genome shotgun (WGS) entry which is preliminary data.</text>
</comment>
<dbReference type="SUPFAM" id="SSF52343">
    <property type="entry name" value="Ferredoxin reductase-like, C-terminal NADP-linked domain"/>
    <property type="match status" value="1"/>
</dbReference>
<dbReference type="Pfam" id="PF00111">
    <property type="entry name" value="Fer2"/>
    <property type="match status" value="1"/>
</dbReference>
<dbReference type="InterPro" id="IPR011037">
    <property type="entry name" value="Pyrv_Knase-like_insert_dom_sf"/>
</dbReference>
<dbReference type="InterPro" id="IPR050415">
    <property type="entry name" value="MRET"/>
</dbReference>
<evidence type="ECO:0000313" key="8">
    <source>
        <dbReference type="Proteomes" id="UP000270471"/>
    </source>
</evidence>
<evidence type="ECO:0008006" key="9">
    <source>
        <dbReference type="Google" id="ProtNLM"/>
    </source>
</evidence>
<dbReference type="SUPFAM" id="SSF63380">
    <property type="entry name" value="Riboflavin synthase domain-like"/>
    <property type="match status" value="1"/>
</dbReference>
<gene>
    <name evidence="7" type="ORF">CTZ28_15400</name>
</gene>
<evidence type="ECO:0000259" key="4">
    <source>
        <dbReference type="PROSITE" id="PS51085"/>
    </source>
</evidence>
<dbReference type="EMBL" id="PENI01000008">
    <property type="protein sequence ID" value="RMB85004.1"/>
    <property type="molecule type" value="Genomic_DNA"/>
</dbReference>
<evidence type="ECO:0000313" key="7">
    <source>
        <dbReference type="EMBL" id="RMB85004.1"/>
    </source>
</evidence>
<keyword evidence="3" id="KW-0411">Iron-sulfur</keyword>
<dbReference type="PROSITE" id="PS00197">
    <property type="entry name" value="2FE2S_FER_1"/>
    <property type="match status" value="1"/>
</dbReference>
<dbReference type="GO" id="GO:0016491">
    <property type="term" value="F:oxidoreductase activity"/>
    <property type="evidence" value="ECO:0007669"/>
    <property type="project" value="InterPro"/>
</dbReference>
<dbReference type="PROSITE" id="PS51085">
    <property type="entry name" value="2FE2S_FER_2"/>
    <property type="match status" value="1"/>
</dbReference>
<evidence type="ECO:0000256" key="1">
    <source>
        <dbReference type="ARBA" id="ARBA00001974"/>
    </source>
</evidence>
<dbReference type="Proteomes" id="UP000270471">
    <property type="component" value="Unassembled WGS sequence"/>
</dbReference>
<feature type="domain" description="2Fe-2S ferredoxin-type" evidence="4">
    <location>
        <begin position="547"/>
        <end position="628"/>
    </location>
</feature>
<reference evidence="7 8" key="1">
    <citation type="submission" date="2017-11" db="EMBL/GenBank/DDBJ databases">
        <title>Draft genome of actinobacteria isolated from guarana (Paullinia cupana (Mart.) Ducke.</title>
        <authorList>
            <person name="Siqueira K.A."/>
            <person name="Liotti R.G."/>
            <person name="Mendes T.A.O."/>
            <person name="Soares M.A."/>
        </authorList>
    </citation>
    <scope>NUCLEOTIDE SEQUENCE [LARGE SCALE GENOMIC DNA]</scope>
    <source>
        <strain evidence="7 8">193</strain>
    </source>
</reference>
<dbReference type="CDD" id="cd00207">
    <property type="entry name" value="fer2"/>
    <property type="match status" value="1"/>
</dbReference>
<evidence type="ECO:0000259" key="5">
    <source>
        <dbReference type="PROSITE" id="PS51340"/>
    </source>
</evidence>
<keyword evidence="8" id="KW-1185">Reference proteome</keyword>
<dbReference type="AlphaFoldDB" id="A0A3M0I8B0"/>
<dbReference type="InterPro" id="IPR012675">
    <property type="entry name" value="Beta-grasp_dom_sf"/>
</dbReference>
<dbReference type="InterPro" id="IPR005302">
    <property type="entry name" value="MoCF_Sase_C"/>
</dbReference>
<dbReference type="Pfam" id="PF00970">
    <property type="entry name" value="FAD_binding_6"/>
    <property type="match status" value="1"/>
</dbReference>
<dbReference type="InterPro" id="IPR017927">
    <property type="entry name" value="FAD-bd_FR_type"/>
</dbReference>
<dbReference type="Gene3D" id="2.40.33.20">
    <property type="entry name" value="PK beta-barrel domain-like"/>
    <property type="match status" value="1"/>
</dbReference>
<organism evidence="7 8">
    <name type="scientific">Streptomyces shenzhenensis</name>
    <dbReference type="NCBI Taxonomy" id="943815"/>
    <lineage>
        <taxon>Bacteria</taxon>
        <taxon>Bacillati</taxon>
        <taxon>Actinomycetota</taxon>
        <taxon>Actinomycetes</taxon>
        <taxon>Kitasatosporales</taxon>
        <taxon>Streptomycetaceae</taxon>
        <taxon>Streptomyces</taxon>
    </lineage>
</organism>
<dbReference type="GO" id="GO:0030170">
    <property type="term" value="F:pyridoxal phosphate binding"/>
    <property type="evidence" value="ECO:0007669"/>
    <property type="project" value="InterPro"/>
</dbReference>
<evidence type="ECO:0000259" key="6">
    <source>
        <dbReference type="PROSITE" id="PS51384"/>
    </source>
</evidence>
<evidence type="ECO:0000256" key="2">
    <source>
        <dbReference type="ARBA" id="ARBA00022714"/>
    </source>
</evidence>
<feature type="domain" description="FAD-binding FR-type" evidence="6">
    <location>
        <begin position="298"/>
        <end position="396"/>
    </location>
</feature>
<dbReference type="GO" id="GO:0030151">
    <property type="term" value="F:molybdenum ion binding"/>
    <property type="evidence" value="ECO:0007669"/>
    <property type="project" value="InterPro"/>
</dbReference>
<dbReference type="InterPro" id="IPR008333">
    <property type="entry name" value="Cbr1-like_FAD-bd_dom"/>
</dbReference>
<dbReference type="Pfam" id="PF03473">
    <property type="entry name" value="MOSC"/>
    <property type="match status" value="1"/>
</dbReference>
<accession>A0A3M0I8B0</accession>
<dbReference type="Pfam" id="PF00175">
    <property type="entry name" value="NAD_binding_1"/>
    <property type="match status" value="1"/>
</dbReference>
<dbReference type="InterPro" id="IPR006058">
    <property type="entry name" value="2Fe2S_fd_BS"/>
</dbReference>
<dbReference type="PROSITE" id="PS51384">
    <property type="entry name" value="FAD_FR"/>
    <property type="match status" value="1"/>
</dbReference>
<feature type="domain" description="MOSC" evidence="5">
    <location>
        <begin position="128"/>
        <end position="272"/>
    </location>
</feature>
<dbReference type="SUPFAM" id="SSF54292">
    <property type="entry name" value="2Fe-2S ferredoxin-like"/>
    <property type="match status" value="1"/>
</dbReference>
<evidence type="ECO:0000256" key="3">
    <source>
        <dbReference type="ARBA" id="ARBA00023014"/>
    </source>
</evidence>
<dbReference type="PANTHER" id="PTHR47354:SF5">
    <property type="entry name" value="PROTEIN RFBI"/>
    <property type="match status" value="1"/>
</dbReference>
<sequence>MPRRRTVHSGGGHVVGVLLTPRLEAVHRYPVKGMMSQPLSDTVLTPGQGLPLDRLLALHGGAVRSSPDPNGWLPSEALLCLRQTAALSLHRLTVEEEGLVLTAPDGRRLRIGLDTDGRPRPGDLAEADEAIRHWFPAGPLGPVRFAHPGAALWDWPDAALSIINLDTVQALAEAAGIPVDPGRFRANLYVSGLGAWRELALPGHRVRLGEAELEITFPTERCRATTVRPGAGVRDLNVPALLASHFGHLYCGVYARVVRGGRIAAGDPFHDLGPGTAQTPQRAQREASRYAARLAAPGRPRHAELIRRTEESPTVTTLAFRDPAGARCRPGQHLRLHLTDENGPLWRCYTVTGAAVTELRISVKRVPGGRMSKRLHALRTGSRVLLSGPYGEGLTGPDPRRPLLLAVAGIGITPVLPILRSLLDTAPQRPVTVLNVVRGAAETPLWDEVTELLAKLPNATARLHVTGPGERPPEGAFAGRPGAGLLRALAAAGTVEAYVCGPEGFVDGVRTALLSAGVPAAAIVDERFRSPRPVSLVEQPPPSPGPFTVHYTVSGTRTTWTADSGTLLDTAEGAGLRLPSACRSGACGACRQRVTGKVAHLSEPAVPVDDGQALLCCAVPVADLEVHA</sequence>
<dbReference type="InterPro" id="IPR001433">
    <property type="entry name" value="OxRdtase_FAD/NAD-bd"/>
</dbReference>
<proteinExistence type="predicted"/>
<keyword evidence="2" id="KW-0479">Metal-binding</keyword>
<protein>
    <recommendedName>
        <fullName evidence="9">Sulfurase</fullName>
    </recommendedName>
</protein>
<dbReference type="GO" id="GO:0051537">
    <property type="term" value="F:2 iron, 2 sulfur cluster binding"/>
    <property type="evidence" value="ECO:0007669"/>
    <property type="project" value="UniProtKB-KW"/>
</dbReference>
<dbReference type="Gene3D" id="2.40.30.10">
    <property type="entry name" value="Translation factors"/>
    <property type="match status" value="1"/>
</dbReference>
<dbReference type="PANTHER" id="PTHR47354">
    <property type="entry name" value="NADH OXIDOREDUCTASE HCR"/>
    <property type="match status" value="1"/>
</dbReference>
<dbReference type="SUPFAM" id="SSF50800">
    <property type="entry name" value="PK beta-barrel domain-like"/>
    <property type="match status" value="1"/>
</dbReference>
<dbReference type="InterPro" id="IPR039261">
    <property type="entry name" value="FNR_nucleotide-bd"/>
</dbReference>
<dbReference type="PROSITE" id="PS51340">
    <property type="entry name" value="MOSC"/>
    <property type="match status" value="1"/>
</dbReference>
<dbReference type="InterPro" id="IPR017938">
    <property type="entry name" value="Riboflavin_synthase-like_b-brl"/>
</dbReference>
<dbReference type="InterPro" id="IPR036010">
    <property type="entry name" value="2Fe-2S_ferredoxin-like_sf"/>
</dbReference>
<name>A0A3M0I8B0_9ACTN</name>
<dbReference type="InterPro" id="IPR001041">
    <property type="entry name" value="2Fe-2S_ferredoxin-type"/>
</dbReference>
<dbReference type="Gene3D" id="3.40.50.80">
    <property type="entry name" value="Nucleotide-binding domain of ferredoxin-NADP reductase (FNR) module"/>
    <property type="match status" value="1"/>
</dbReference>
<keyword evidence="2" id="KW-0408">Iron</keyword>
<comment type="cofactor">
    <cofactor evidence="1">
        <name>FAD</name>
        <dbReference type="ChEBI" id="CHEBI:57692"/>
    </cofactor>
</comment>